<dbReference type="CDD" id="cd20237">
    <property type="entry name" value="PFM_LIN24-like"/>
    <property type="match status" value="1"/>
</dbReference>
<sequence length="292" mass="33607">MKSNKDTQSFGSEPPNILDIQQVIEDYAWHMFDQLRHLSKGRSDYRGIERSDLTFEINTNRLTIEHLEPEFVQWANVSTKPYTLFRTSFRNDTDREQAYSFKAERATESICMVFREQGFDMGAEAELTLSTPCEILEFKAGFKHQIHVNKGNEQAQVESLAWGVDSAIVVPPKYETIAELKIEERVYRGAFTVMSRLSGIVCVVLRRSRNNEVVMPFAANVVEIFGEMRNQNSAKVDRGQIISIQKSWVIIRTVARDRCLPKMFDCHLERHGRNPSVVVELKLEALRFIPSA</sequence>
<proteinExistence type="predicted"/>
<name>A0A5S6R2T8_TRIMR</name>
<dbReference type="Gene3D" id="2.170.15.10">
    <property type="entry name" value="Proaerolysin, chain A, domain 3"/>
    <property type="match status" value="1"/>
</dbReference>
<evidence type="ECO:0000313" key="2">
    <source>
        <dbReference type="WBParaSite" id="TMUE_3000013956.1"/>
    </source>
</evidence>
<dbReference type="PANTHER" id="PTHR39369:SF5">
    <property type="entry name" value="CABIT DOMAIN-CONTAINING PROTEIN"/>
    <property type="match status" value="1"/>
</dbReference>
<dbReference type="PANTHER" id="PTHR39369">
    <property type="entry name" value="LIN-24 (TWENTY-FOUR) LIKE"/>
    <property type="match status" value="1"/>
</dbReference>
<protein>
    <submittedName>
        <fullName evidence="2">Uncharacterized protein</fullName>
    </submittedName>
</protein>
<dbReference type="WBParaSite" id="TMUE_3000013956.1">
    <property type="protein sequence ID" value="TMUE_3000013956.1"/>
    <property type="gene ID" value="WBGene00287560"/>
</dbReference>
<reference evidence="2" key="1">
    <citation type="submission" date="2019-12" db="UniProtKB">
        <authorList>
            <consortium name="WormBaseParasite"/>
        </authorList>
    </citation>
    <scope>IDENTIFICATION</scope>
</reference>
<evidence type="ECO:0000313" key="1">
    <source>
        <dbReference type="Proteomes" id="UP000046395"/>
    </source>
</evidence>
<organism evidence="1 2">
    <name type="scientific">Trichuris muris</name>
    <name type="common">Mouse whipworm</name>
    <dbReference type="NCBI Taxonomy" id="70415"/>
    <lineage>
        <taxon>Eukaryota</taxon>
        <taxon>Metazoa</taxon>
        <taxon>Ecdysozoa</taxon>
        <taxon>Nematoda</taxon>
        <taxon>Enoplea</taxon>
        <taxon>Dorylaimia</taxon>
        <taxon>Trichinellida</taxon>
        <taxon>Trichuridae</taxon>
        <taxon>Trichuris</taxon>
    </lineage>
</organism>
<accession>A0A5S6R2T8</accession>
<keyword evidence="1" id="KW-1185">Reference proteome</keyword>
<dbReference type="Proteomes" id="UP000046395">
    <property type="component" value="Unassembled WGS sequence"/>
</dbReference>
<dbReference type="AlphaFoldDB" id="A0A5S6R2T8"/>
<dbReference type="SUPFAM" id="SSF56973">
    <property type="entry name" value="Aerolisin/ETX pore-forming domain"/>
    <property type="match status" value="1"/>
</dbReference>
<dbReference type="STRING" id="70415.A0A5S6R2T8"/>